<feature type="signal peptide" evidence="1">
    <location>
        <begin position="1"/>
        <end position="21"/>
    </location>
</feature>
<protein>
    <submittedName>
        <fullName evidence="2">Uncharacterized protein</fullName>
    </submittedName>
</protein>
<reference evidence="2" key="1">
    <citation type="submission" date="2015-11" db="EMBL/GenBank/DDBJ databases">
        <title>De novo transcriptome assembly of four potential Pierce s Disease insect vectors from Arizona vineyards.</title>
        <authorList>
            <person name="Tassone E.E."/>
        </authorList>
    </citation>
    <scope>NUCLEOTIDE SEQUENCE</scope>
</reference>
<keyword evidence="1" id="KW-0732">Signal</keyword>
<proteinExistence type="predicted"/>
<evidence type="ECO:0000256" key="1">
    <source>
        <dbReference type="SAM" id="SignalP"/>
    </source>
</evidence>
<sequence length="505" mass="56710">MLFSRWSPFIVAAGLLCHVSAFSTRFVVEEVGGPQVKGETTELKKEENNTVENQSTQTVEVKVIPIMTDSFIQTEDLLSMTPLKLVTAISAEHLLNAVRNIPLKGNSAQDILEMLGGVVKEINRTATIIKLTAEYVNVSSHYMMSALEQLNESNCEQDVLEESVKSLRKNFYKSIAEHVAASVKELFEKTREREMTGNDILISSAYHIVTSFQEMTTEVVSLTKEAYKKCSSPRPSLEIFSTNVEQSNTSHIKPKDEIAVEVVPGQGKVHKSIKKDQATTKPEITATVDSQNNQDLTIEVFPPEVLMQNPGNGISKNQEKPIQYLKVAHVPLLKTVSLFSNSGNEDVNERAHKEQEFGGATRQEMKKTENVHKELASSAVDSLSNVPWESSETVGNNLDKTFVIPEMEKSPQNLWNMLQLLAPNYKQLSISQCDDNVVPVCGIDEGIQRFIIFVNDCKRVAYNKLYRTSYNKSNMETCLQFFLRNQQETLGDQKNQTNNVDLRPR</sequence>
<gene>
    <name evidence="2" type="ORF">g.9056</name>
</gene>
<accession>A0A1B6LN83</accession>
<dbReference type="EMBL" id="GEBQ01014859">
    <property type="protein sequence ID" value="JAT25118.1"/>
    <property type="molecule type" value="Transcribed_RNA"/>
</dbReference>
<name>A0A1B6LN83_9HEMI</name>
<feature type="chain" id="PRO_5008587572" evidence="1">
    <location>
        <begin position="22"/>
        <end position="505"/>
    </location>
</feature>
<evidence type="ECO:0000313" key="2">
    <source>
        <dbReference type="EMBL" id="JAT25118.1"/>
    </source>
</evidence>
<organism evidence="2">
    <name type="scientific">Graphocephala atropunctata</name>
    <dbReference type="NCBI Taxonomy" id="36148"/>
    <lineage>
        <taxon>Eukaryota</taxon>
        <taxon>Metazoa</taxon>
        <taxon>Ecdysozoa</taxon>
        <taxon>Arthropoda</taxon>
        <taxon>Hexapoda</taxon>
        <taxon>Insecta</taxon>
        <taxon>Pterygota</taxon>
        <taxon>Neoptera</taxon>
        <taxon>Paraneoptera</taxon>
        <taxon>Hemiptera</taxon>
        <taxon>Auchenorrhyncha</taxon>
        <taxon>Membracoidea</taxon>
        <taxon>Cicadellidae</taxon>
        <taxon>Cicadellinae</taxon>
        <taxon>Cicadellini</taxon>
        <taxon>Graphocephala</taxon>
    </lineage>
</organism>
<dbReference type="AlphaFoldDB" id="A0A1B6LN83"/>